<accession>X0U949</accession>
<name>X0U949_9ZZZZ</name>
<proteinExistence type="predicted"/>
<reference evidence="1" key="1">
    <citation type="journal article" date="2014" name="Front. Microbiol.">
        <title>High frequency of phylogenetically diverse reductive dehalogenase-homologous genes in deep subseafloor sedimentary metagenomes.</title>
        <authorList>
            <person name="Kawai M."/>
            <person name="Futagami T."/>
            <person name="Toyoda A."/>
            <person name="Takaki Y."/>
            <person name="Nishi S."/>
            <person name="Hori S."/>
            <person name="Arai W."/>
            <person name="Tsubouchi T."/>
            <person name="Morono Y."/>
            <person name="Uchiyama I."/>
            <person name="Ito T."/>
            <person name="Fujiyama A."/>
            <person name="Inagaki F."/>
            <person name="Takami H."/>
        </authorList>
    </citation>
    <scope>NUCLEOTIDE SEQUENCE</scope>
    <source>
        <strain evidence="1">Expedition CK06-06</strain>
    </source>
</reference>
<organism evidence="1">
    <name type="scientific">marine sediment metagenome</name>
    <dbReference type="NCBI Taxonomy" id="412755"/>
    <lineage>
        <taxon>unclassified sequences</taxon>
        <taxon>metagenomes</taxon>
        <taxon>ecological metagenomes</taxon>
    </lineage>
</organism>
<sequence>MSFKEIHITPPENAASRWNLSADEIFIQIDYSSLISGNTILDKLTLDKVVFKQKKKEGSDIRRKDILPEIIKKEAKSEHFQKRKTFSRSPRKAILIRYFLIRDGYFEFYYPENSGKKYRLKLEHVNLSKEDLLLGRKLDVFFRSLFEGLEGLGR</sequence>
<evidence type="ECO:0000313" key="1">
    <source>
        <dbReference type="EMBL" id="GAF95866.1"/>
    </source>
</evidence>
<dbReference type="AlphaFoldDB" id="X0U949"/>
<comment type="caution">
    <text evidence="1">The sequence shown here is derived from an EMBL/GenBank/DDBJ whole genome shotgun (WGS) entry which is preliminary data.</text>
</comment>
<gene>
    <name evidence="1" type="ORF">S01H1_28249</name>
</gene>
<dbReference type="EMBL" id="BARS01017250">
    <property type="protein sequence ID" value="GAF95866.1"/>
    <property type="molecule type" value="Genomic_DNA"/>
</dbReference>
<protein>
    <submittedName>
        <fullName evidence="1">Uncharacterized protein</fullName>
    </submittedName>
</protein>